<protein>
    <recommendedName>
        <fullName evidence="3">DUF4253 domain-containing protein</fullName>
    </recommendedName>
</protein>
<evidence type="ECO:0000313" key="2">
    <source>
        <dbReference type="Proteomes" id="UP001317259"/>
    </source>
</evidence>
<dbReference type="EMBL" id="JAKRKC020000001">
    <property type="protein sequence ID" value="MCK2215643.1"/>
    <property type="molecule type" value="Genomic_DNA"/>
</dbReference>
<evidence type="ECO:0000313" key="1">
    <source>
        <dbReference type="EMBL" id="MCK2215643.1"/>
    </source>
</evidence>
<accession>A0ABT0FTY7</accession>
<organism evidence="1 2">
    <name type="scientific">Actinomadura luzonensis</name>
    <dbReference type="NCBI Taxonomy" id="2805427"/>
    <lineage>
        <taxon>Bacteria</taxon>
        <taxon>Bacillati</taxon>
        <taxon>Actinomycetota</taxon>
        <taxon>Actinomycetes</taxon>
        <taxon>Streptosporangiales</taxon>
        <taxon>Thermomonosporaceae</taxon>
        <taxon>Actinomadura</taxon>
    </lineage>
</organism>
<reference evidence="1 2" key="1">
    <citation type="submission" date="2022-04" db="EMBL/GenBank/DDBJ databases">
        <title>Genome draft of Actinomadura sp. ATCC 31491.</title>
        <authorList>
            <person name="Shi X."/>
            <person name="Du Y."/>
        </authorList>
    </citation>
    <scope>NUCLEOTIDE SEQUENCE [LARGE SCALE GENOMIC DNA]</scope>
    <source>
        <strain evidence="1 2">ATCC 31491</strain>
    </source>
</reference>
<dbReference type="Proteomes" id="UP001317259">
    <property type="component" value="Unassembled WGS sequence"/>
</dbReference>
<proteinExistence type="predicted"/>
<evidence type="ECO:0008006" key="3">
    <source>
        <dbReference type="Google" id="ProtNLM"/>
    </source>
</evidence>
<sequence length="191" mass="21952">MNDDEAPPAREDQEYLDPVLRQHPFMRRQLELGPDMTRLSRWGDDHPDLLGGLWWDNTATPEGMTMCLGVVGDVAAVAAQVRRLLAHPEHLRVIAQRHPLRELRRLQETISDDEAARWQALWDSGECASEEEFWRRMRAGPLVVGVGVEQEINKVGVGVAPRDRAFAAALLDRYGTDRVHVHWDRLEEMWF</sequence>
<keyword evidence="2" id="KW-1185">Reference proteome</keyword>
<dbReference type="RefSeq" id="WP_242382429.1">
    <property type="nucleotide sequence ID" value="NZ_JAKRKC020000001.1"/>
</dbReference>
<gene>
    <name evidence="1" type="ORF">MF672_017875</name>
</gene>
<name>A0ABT0FTY7_9ACTN</name>
<comment type="caution">
    <text evidence="1">The sequence shown here is derived from an EMBL/GenBank/DDBJ whole genome shotgun (WGS) entry which is preliminary data.</text>
</comment>